<accession>A0A139ISI4</accession>
<keyword evidence="2" id="KW-1185">Reference proteome</keyword>
<dbReference type="EMBL" id="LFZO01000016">
    <property type="protein sequence ID" value="KXT17699.1"/>
    <property type="molecule type" value="Genomic_DNA"/>
</dbReference>
<dbReference type="Proteomes" id="UP000073492">
    <property type="component" value="Unassembled WGS sequence"/>
</dbReference>
<comment type="caution">
    <text evidence="1">The sequence shown here is derived from an EMBL/GenBank/DDBJ whole genome shotgun (WGS) entry which is preliminary data.</text>
</comment>
<dbReference type="OrthoDB" id="202470at2759"/>
<proteinExistence type="predicted"/>
<protein>
    <submittedName>
        <fullName evidence="1">Uncharacterized protein</fullName>
    </submittedName>
</protein>
<evidence type="ECO:0000313" key="1">
    <source>
        <dbReference type="EMBL" id="KXT17699.1"/>
    </source>
</evidence>
<evidence type="ECO:0000313" key="2">
    <source>
        <dbReference type="Proteomes" id="UP000073492"/>
    </source>
</evidence>
<sequence length="197" mass="22303">MLRRRNGVQSLRSMFNDGETASTKLPHDTTVDLTYFTCRLATSINNTQSRIARQQSKQVKAYSHDLEPISFYGLQRRSAIRVPAGKERPWIFQSHRQEQEELLAKHKLHLCDEKSCMYCVLASYQSVLVQGPRDVNVSTVFAKASSVEESTSENSDCETTVTAMSNRKCMLSAKVSVVGICIGVTERIEFWESQEKS</sequence>
<organism evidence="1 2">
    <name type="scientific">Pseudocercospora musae</name>
    <dbReference type="NCBI Taxonomy" id="113226"/>
    <lineage>
        <taxon>Eukaryota</taxon>
        <taxon>Fungi</taxon>
        <taxon>Dikarya</taxon>
        <taxon>Ascomycota</taxon>
        <taxon>Pezizomycotina</taxon>
        <taxon>Dothideomycetes</taxon>
        <taxon>Dothideomycetidae</taxon>
        <taxon>Mycosphaerellales</taxon>
        <taxon>Mycosphaerellaceae</taxon>
        <taxon>Pseudocercospora</taxon>
    </lineage>
</organism>
<name>A0A139ISI4_9PEZI</name>
<dbReference type="AlphaFoldDB" id="A0A139ISI4"/>
<reference evidence="1 2" key="1">
    <citation type="submission" date="2015-07" db="EMBL/GenBank/DDBJ databases">
        <title>Comparative genomics of the Sigatoka disease complex on banana suggests a link between parallel evolutionary changes in Pseudocercospora fijiensis and Pseudocercospora eumusae and increased virulence on the banana host.</title>
        <authorList>
            <person name="Chang T.-C."/>
            <person name="Salvucci A."/>
            <person name="Crous P.W."/>
            <person name="Stergiopoulos I."/>
        </authorList>
    </citation>
    <scope>NUCLEOTIDE SEQUENCE [LARGE SCALE GENOMIC DNA]</scope>
    <source>
        <strain evidence="1 2">CBS 116634</strain>
    </source>
</reference>
<gene>
    <name evidence="1" type="ORF">AC579_9018</name>
</gene>